<reference evidence="1 2" key="1">
    <citation type="journal article" date="2016" name="Nat. Commun.">
        <title>Thousands of microbial genomes shed light on interconnected biogeochemical processes in an aquifer system.</title>
        <authorList>
            <person name="Anantharaman K."/>
            <person name="Brown C.T."/>
            <person name="Hug L.A."/>
            <person name="Sharon I."/>
            <person name="Castelle C.J."/>
            <person name="Probst A.J."/>
            <person name="Thomas B.C."/>
            <person name="Singh A."/>
            <person name="Wilkins M.J."/>
            <person name="Karaoz U."/>
            <person name="Brodie E.L."/>
            <person name="Williams K.H."/>
            <person name="Hubbard S.S."/>
            <person name="Banfield J.F."/>
        </authorList>
    </citation>
    <scope>NUCLEOTIDE SEQUENCE [LARGE SCALE GENOMIC DNA]</scope>
</reference>
<dbReference type="PROSITE" id="PS51197">
    <property type="entry name" value="HTH_RRF2_2"/>
    <property type="match status" value="1"/>
</dbReference>
<dbReference type="PANTHER" id="PTHR33221">
    <property type="entry name" value="WINGED HELIX-TURN-HELIX TRANSCRIPTIONAL REGULATOR, RRF2 FAMILY"/>
    <property type="match status" value="1"/>
</dbReference>
<evidence type="ECO:0000313" key="1">
    <source>
        <dbReference type="EMBL" id="OGG29456.1"/>
    </source>
</evidence>
<dbReference type="PROSITE" id="PS01332">
    <property type="entry name" value="HTH_RRF2_1"/>
    <property type="match status" value="1"/>
</dbReference>
<dbReference type="SUPFAM" id="SSF46785">
    <property type="entry name" value="Winged helix' DNA-binding domain"/>
    <property type="match status" value="1"/>
</dbReference>
<accession>A0A1F6AXQ0</accession>
<dbReference type="InterPro" id="IPR036388">
    <property type="entry name" value="WH-like_DNA-bd_sf"/>
</dbReference>
<dbReference type="Gene3D" id="1.10.10.10">
    <property type="entry name" value="Winged helix-like DNA-binding domain superfamily/Winged helix DNA-binding domain"/>
    <property type="match status" value="1"/>
</dbReference>
<dbReference type="PANTHER" id="PTHR33221:SF15">
    <property type="entry name" value="HTH-TYPE TRANSCRIPTIONAL REGULATOR YWGB-RELATED"/>
    <property type="match status" value="1"/>
</dbReference>
<evidence type="ECO:0000313" key="2">
    <source>
        <dbReference type="Proteomes" id="UP000176409"/>
    </source>
</evidence>
<dbReference type="Proteomes" id="UP000176409">
    <property type="component" value="Unassembled WGS sequence"/>
</dbReference>
<dbReference type="GO" id="GO:0003700">
    <property type="term" value="F:DNA-binding transcription factor activity"/>
    <property type="evidence" value="ECO:0007669"/>
    <property type="project" value="TreeGrafter"/>
</dbReference>
<dbReference type="GO" id="GO:0005829">
    <property type="term" value="C:cytosol"/>
    <property type="evidence" value="ECO:0007669"/>
    <property type="project" value="TreeGrafter"/>
</dbReference>
<protein>
    <recommendedName>
        <fullName evidence="3">Rrf2 family transcriptional regulator</fullName>
    </recommendedName>
</protein>
<sequence length="133" mass="15149">MHFRKHEHYALLFMSELARSSETQPLSLASICRLHGITLPFLKKIVRTLHLSGLTKSKEGFGGGYVLSRPPGKITLWDIVRTFDRSDDTRRVKSVKYVDCPVNRACLPQHIRSTVMTAIEDRLQSITLKEVSL</sequence>
<proteinExistence type="predicted"/>
<dbReference type="InterPro" id="IPR030489">
    <property type="entry name" value="TR_Rrf2-type_CS"/>
</dbReference>
<organism evidence="1 2">
    <name type="scientific">Candidatus Gottesmanbacteria bacterium RIFCSPLOWO2_01_FULL_49_10</name>
    <dbReference type="NCBI Taxonomy" id="1798396"/>
    <lineage>
        <taxon>Bacteria</taxon>
        <taxon>Candidatus Gottesmaniibacteriota</taxon>
    </lineage>
</organism>
<dbReference type="InterPro" id="IPR036390">
    <property type="entry name" value="WH_DNA-bd_sf"/>
</dbReference>
<name>A0A1F6AXQ0_9BACT</name>
<dbReference type="AlphaFoldDB" id="A0A1F6AXQ0"/>
<dbReference type="Pfam" id="PF02082">
    <property type="entry name" value="Rrf2"/>
    <property type="match status" value="1"/>
</dbReference>
<comment type="caution">
    <text evidence="1">The sequence shown here is derived from an EMBL/GenBank/DDBJ whole genome shotgun (WGS) entry which is preliminary data.</text>
</comment>
<dbReference type="STRING" id="1798396.A2973_02835"/>
<gene>
    <name evidence="1" type="ORF">A2973_02835</name>
</gene>
<dbReference type="NCBIfam" id="TIGR00738">
    <property type="entry name" value="rrf2_super"/>
    <property type="match status" value="1"/>
</dbReference>
<evidence type="ECO:0008006" key="3">
    <source>
        <dbReference type="Google" id="ProtNLM"/>
    </source>
</evidence>
<dbReference type="InterPro" id="IPR000944">
    <property type="entry name" value="Tscrpt_reg_Rrf2"/>
</dbReference>
<dbReference type="EMBL" id="MFJZ01000044">
    <property type="protein sequence ID" value="OGG29456.1"/>
    <property type="molecule type" value="Genomic_DNA"/>
</dbReference>